<keyword evidence="3" id="KW-1185">Reference proteome</keyword>
<protein>
    <submittedName>
        <fullName evidence="2">Phasin</fullName>
    </submittedName>
</protein>
<reference evidence="2 3" key="1">
    <citation type="submission" date="2017-01" db="EMBL/GenBank/DDBJ databases">
        <title>Genome sequence of Rhodoferax antarcticus ANT.BR, a psychrophilic purple nonsulfur bacterium from an Antarctic microbial mat.</title>
        <authorList>
            <person name="Baker J."/>
            <person name="Riester C."/>
            <person name="Skinner B."/>
            <person name="Newell A."/>
            <person name="Swingley W."/>
            <person name="Madigan M."/>
            <person name="Jung D."/>
            <person name="Asao M."/>
            <person name="Chen M."/>
            <person name="Loughlin P."/>
            <person name="Pan H."/>
            <person name="Lin S."/>
            <person name="Li N."/>
            <person name="Shaw J."/>
            <person name="Prado M."/>
            <person name="Sherman C."/>
            <person name="Li X."/>
            <person name="Tang J."/>
            <person name="Blankenship R."/>
            <person name="Zhao T."/>
            <person name="Touchman J."/>
            <person name="Sattley M."/>
        </authorList>
    </citation>
    <scope>NUCLEOTIDE SEQUENCE [LARGE SCALE GENOMIC DNA]</scope>
    <source>
        <strain evidence="2 3">ANT.BR</strain>
    </source>
</reference>
<accession>A0A1Q8YJN5</accession>
<feature type="domain" description="Phasin" evidence="1">
    <location>
        <begin position="21"/>
        <end position="117"/>
    </location>
</feature>
<sequence>MKQMPNPKLTSKEMTMMTTVEQFTTSAKANLDTAMGLSHKSFAGFEKMVELNMAAAKAIMTESFEFTQSMLAAKDVQQVVALQSGLVTPMAEKSAAYGRHVYGIAIETSAEFTKAMEGKAAESQKAFTQVIDTMVKNAPAGSESAVAVLKSALASSQSAIESAQTAAKKALAMAESNVTAVTEQALSAAAAVSKKA</sequence>
<gene>
    <name evidence="2" type="ORF">BLL52_0427</name>
</gene>
<dbReference type="STRING" id="81479.RA876_16205"/>
<dbReference type="Pfam" id="PF09361">
    <property type="entry name" value="Phasin_2"/>
    <property type="match status" value="1"/>
</dbReference>
<dbReference type="Proteomes" id="UP000185911">
    <property type="component" value="Unassembled WGS sequence"/>
</dbReference>
<evidence type="ECO:0000259" key="1">
    <source>
        <dbReference type="Pfam" id="PF09361"/>
    </source>
</evidence>
<evidence type="ECO:0000313" key="2">
    <source>
        <dbReference type="EMBL" id="OLP08139.1"/>
    </source>
</evidence>
<dbReference type="InterPro" id="IPR010127">
    <property type="entry name" value="Phasin_subfam-1"/>
</dbReference>
<dbReference type="InterPro" id="IPR018968">
    <property type="entry name" value="Phasin"/>
</dbReference>
<evidence type="ECO:0000313" key="3">
    <source>
        <dbReference type="Proteomes" id="UP000185911"/>
    </source>
</evidence>
<comment type="caution">
    <text evidence="2">The sequence shown here is derived from an EMBL/GenBank/DDBJ whole genome shotgun (WGS) entry which is preliminary data.</text>
</comment>
<dbReference type="EMBL" id="MSYM01000005">
    <property type="protein sequence ID" value="OLP08139.1"/>
    <property type="molecule type" value="Genomic_DNA"/>
</dbReference>
<dbReference type="AlphaFoldDB" id="A0A1Q8YJN5"/>
<organism evidence="2 3">
    <name type="scientific">Rhodoferax antarcticus ANT.BR</name>
    <dbReference type="NCBI Taxonomy" id="1111071"/>
    <lineage>
        <taxon>Bacteria</taxon>
        <taxon>Pseudomonadati</taxon>
        <taxon>Pseudomonadota</taxon>
        <taxon>Betaproteobacteria</taxon>
        <taxon>Burkholderiales</taxon>
        <taxon>Comamonadaceae</taxon>
        <taxon>Rhodoferax</taxon>
    </lineage>
</organism>
<dbReference type="NCBIfam" id="TIGR01841">
    <property type="entry name" value="phasin"/>
    <property type="match status" value="1"/>
</dbReference>
<proteinExistence type="predicted"/>
<name>A0A1Q8YJN5_9BURK</name>